<dbReference type="FunCoup" id="A0A2I4BUE9">
    <property type="interactions" value="230"/>
</dbReference>
<organism evidence="7 8">
    <name type="scientific">Austrofundulus limnaeus</name>
    <name type="common">Annual killifish</name>
    <dbReference type="NCBI Taxonomy" id="52670"/>
    <lineage>
        <taxon>Eukaryota</taxon>
        <taxon>Metazoa</taxon>
        <taxon>Chordata</taxon>
        <taxon>Craniata</taxon>
        <taxon>Vertebrata</taxon>
        <taxon>Euteleostomi</taxon>
        <taxon>Actinopterygii</taxon>
        <taxon>Neopterygii</taxon>
        <taxon>Teleostei</taxon>
        <taxon>Neoteleostei</taxon>
        <taxon>Acanthomorphata</taxon>
        <taxon>Ovalentaria</taxon>
        <taxon>Atherinomorphae</taxon>
        <taxon>Cyprinodontiformes</taxon>
        <taxon>Rivulidae</taxon>
        <taxon>Austrofundulus</taxon>
    </lineage>
</organism>
<evidence type="ECO:0000313" key="8">
    <source>
        <dbReference type="RefSeq" id="XP_013871377.1"/>
    </source>
</evidence>
<protein>
    <recommendedName>
        <fullName evidence="6">Aquaporin</fullName>
    </recommendedName>
</protein>
<dbReference type="PANTHER" id="PTHR21191">
    <property type="entry name" value="AQUAPORIN"/>
    <property type="match status" value="1"/>
</dbReference>
<dbReference type="STRING" id="52670.A0A2I4BUE9"/>
<evidence type="ECO:0000313" key="7">
    <source>
        <dbReference type="Proteomes" id="UP000192220"/>
    </source>
</evidence>
<evidence type="ECO:0000256" key="6">
    <source>
        <dbReference type="PIRNR" id="PIRNR017529"/>
    </source>
</evidence>
<dbReference type="RefSeq" id="XP_013871377.1">
    <property type="nucleotide sequence ID" value="XM_014015923.1"/>
</dbReference>
<dbReference type="InterPro" id="IPR000425">
    <property type="entry name" value="MIP"/>
</dbReference>
<dbReference type="InterPro" id="IPR016697">
    <property type="entry name" value="Aquaporin_11/12"/>
</dbReference>
<dbReference type="PIRSF" id="PIRSF017529">
    <property type="entry name" value="Aquaporin_11/12"/>
    <property type="match status" value="1"/>
</dbReference>
<dbReference type="PANTHER" id="PTHR21191:SF7">
    <property type="entry name" value="AQUAPORIN-11"/>
    <property type="match status" value="1"/>
</dbReference>
<dbReference type="InterPro" id="IPR051883">
    <property type="entry name" value="AQP11/12_channel"/>
</dbReference>
<proteinExistence type="inferred from homology"/>
<dbReference type="Proteomes" id="UP000192220">
    <property type="component" value="Unplaced"/>
</dbReference>
<name>A0A2I4BUE9_AUSLI</name>
<dbReference type="InParanoid" id="A0A2I4BUE9"/>
<comment type="similarity">
    <text evidence="2">Belongs to the MIP/aquaporin (TC 1.A.8) family. AQP11/AQP12 subfamily.</text>
</comment>
<dbReference type="KEGG" id="alim:106522768"/>
<keyword evidence="4 6" id="KW-1133">Transmembrane helix</keyword>
<sequence>MRRPADMDADVAVSLSVLAGLVVMSEATRRVLIRALAHSGLSVDAAELVSTFQLCCCAHELRLLSEVGGIHPRLALAFTYLVSVVHGLTFRGAIGNPCGALERAYHATLPGGRALRRIACQFAAAAVARAAALQVWSIGLSRLHARHRLLGFRCVSPVRGGSLHEAAAVELACAFAVQTVITHTQSVKEKYRVHAVAAITTAVVYAGGGVTGAVFNPAVAFSTHFHCSGNSFMEYCFVYWLGPFLGTMCSVLLFDRFSPGVPPPQKKKT</sequence>
<evidence type="ECO:0000256" key="3">
    <source>
        <dbReference type="ARBA" id="ARBA00022692"/>
    </source>
</evidence>
<dbReference type="PRINTS" id="PR02024">
    <property type="entry name" value="AQUAPORIN11"/>
</dbReference>
<dbReference type="CTD" id="282679"/>
<dbReference type="OrthoDB" id="9894770at2759"/>
<dbReference type="AlphaFoldDB" id="A0A2I4BUE9"/>
<comment type="caution">
    <text evidence="6">Lacks conserved residue(s) required for the propagation of feature annotation.</text>
</comment>
<dbReference type="InterPro" id="IPR023271">
    <property type="entry name" value="Aquaporin-like"/>
</dbReference>
<keyword evidence="7" id="KW-1185">Reference proteome</keyword>
<dbReference type="GO" id="GO:0015267">
    <property type="term" value="F:channel activity"/>
    <property type="evidence" value="ECO:0007669"/>
    <property type="project" value="InterPro"/>
</dbReference>
<keyword evidence="5 6" id="KW-0472">Membrane</keyword>
<feature type="transmembrane region" description="Helical" evidence="6">
    <location>
        <begin position="237"/>
        <end position="257"/>
    </location>
</feature>
<evidence type="ECO:0000256" key="5">
    <source>
        <dbReference type="ARBA" id="ARBA00023136"/>
    </source>
</evidence>
<gene>
    <name evidence="8" type="primary">aqp11</name>
</gene>
<evidence type="ECO:0000256" key="1">
    <source>
        <dbReference type="ARBA" id="ARBA00004141"/>
    </source>
</evidence>
<evidence type="ECO:0000256" key="4">
    <source>
        <dbReference type="ARBA" id="ARBA00022989"/>
    </source>
</evidence>
<reference evidence="8" key="1">
    <citation type="submission" date="2025-08" db="UniProtKB">
        <authorList>
            <consortium name="RefSeq"/>
        </authorList>
    </citation>
    <scope>IDENTIFICATION</scope>
    <source>
        <strain evidence="8">Quisiro</strain>
        <tissue evidence="8">Liver</tissue>
    </source>
</reference>
<dbReference type="InterPro" id="IPR023266">
    <property type="entry name" value="Aquaporin_11"/>
</dbReference>
<dbReference type="Pfam" id="PF00230">
    <property type="entry name" value="MIP"/>
    <property type="match status" value="1"/>
</dbReference>
<evidence type="ECO:0000256" key="2">
    <source>
        <dbReference type="ARBA" id="ARBA00005900"/>
    </source>
</evidence>
<dbReference type="SUPFAM" id="SSF81338">
    <property type="entry name" value="Aquaporin-like"/>
    <property type="match status" value="1"/>
</dbReference>
<accession>A0A2I4BUE9</accession>
<dbReference type="GO" id="GO:0005737">
    <property type="term" value="C:cytoplasm"/>
    <property type="evidence" value="ECO:0007669"/>
    <property type="project" value="TreeGrafter"/>
</dbReference>
<dbReference type="Gene3D" id="1.20.1080.10">
    <property type="entry name" value="Glycerol uptake facilitator protein"/>
    <property type="match status" value="1"/>
</dbReference>
<comment type="subcellular location">
    <subcellularLocation>
        <location evidence="1">Membrane</location>
        <topology evidence="1">Multi-pass membrane protein</topology>
    </subcellularLocation>
</comment>
<dbReference type="GO" id="GO:0016020">
    <property type="term" value="C:membrane"/>
    <property type="evidence" value="ECO:0007669"/>
    <property type="project" value="UniProtKB-SubCell"/>
</dbReference>
<keyword evidence="3 6" id="KW-0812">Transmembrane</keyword>